<dbReference type="InterPro" id="IPR012677">
    <property type="entry name" value="Nucleotide-bd_a/b_plait_sf"/>
</dbReference>
<proteinExistence type="predicted"/>
<dbReference type="SUPFAM" id="SSF54928">
    <property type="entry name" value="RNA-binding domain, RBD"/>
    <property type="match status" value="3"/>
</dbReference>
<dbReference type="CDD" id="cd12320">
    <property type="entry name" value="RRM6_RBM19_RRM5_MRD1"/>
    <property type="match status" value="1"/>
</dbReference>
<feature type="compositionally biased region" description="Basic and acidic residues" evidence="3">
    <location>
        <begin position="155"/>
        <end position="179"/>
    </location>
</feature>
<dbReference type="InterPro" id="IPR003954">
    <property type="entry name" value="RRM_euk-type"/>
</dbReference>
<feature type="domain" description="RRM" evidence="4">
    <location>
        <begin position="410"/>
        <end position="482"/>
    </location>
</feature>
<dbReference type="CDD" id="cd12317">
    <property type="entry name" value="RRM4_RBM19_RRM3_MRD1"/>
    <property type="match status" value="1"/>
</dbReference>
<accession>A0ABD3INZ7</accession>
<feature type="compositionally biased region" description="Basic and acidic residues" evidence="3">
    <location>
        <begin position="189"/>
        <end position="203"/>
    </location>
</feature>
<dbReference type="Gene3D" id="3.30.70.330">
    <property type="match status" value="4"/>
</dbReference>
<dbReference type="FunFam" id="3.30.70.330:FF:000442">
    <property type="entry name" value="Multiple RNA-binding domain-containing protein 1"/>
    <property type="match status" value="1"/>
</dbReference>
<protein>
    <recommendedName>
        <fullName evidence="4">RRM domain-containing protein</fullName>
    </recommendedName>
</protein>
<dbReference type="Proteomes" id="UP001634007">
    <property type="component" value="Unassembled WGS sequence"/>
</dbReference>
<name>A0ABD3INZ7_EUCGL</name>
<comment type="caution">
    <text evidence="5">The sequence shown here is derived from an EMBL/GenBank/DDBJ whole genome shotgun (WGS) entry which is preliminary data.</text>
</comment>
<feature type="region of interest" description="Disordered" evidence="3">
    <location>
        <begin position="297"/>
        <end position="335"/>
    </location>
</feature>
<dbReference type="AlphaFoldDB" id="A0ABD3INZ7"/>
<evidence type="ECO:0000313" key="5">
    <source>
        <dbReference type="EMBL" id="KAL3715151.1"/>
    </source>
</evidence>
<evidence type="ECO:0000256" key="1">
    <source>
        <dbReference type="ARBA" id="ARBA00022884"/>
    </source>
</evidence>
<gene>
    <name evidence="5" type="ORF">ACJRO7_006963</name>
</gene>
<feature type="region of interest" description="Disordered" evidence="3">
    <location>
        <begin position="66"/>
        <end position="104"/>
    </location>
</feature>
<feature type="compositionally biased region" description="Basic and acidic residues" evidence="3">
    <location>
        <begin position="322"/>
        <end position="331"/>
    </location>
</feature>
<dbReference type="InterPro" id="IPR000504">
    <property type="entry name" value="RRM_dom"/>
</dbReference>
<reference evidence="5 6" key="1">
    <citation type="submission" date="2024-11" db="EMBL/GenBank/DDBJ databases">
        <title>Chromosome-level genome assembly of Eucalyptus globulus Labill. provides insights into its genome evolution.</title>
        <authorList>
            <person name="Li X."/>
        </authorList>
    </citation>
    <scope>NUCLEOTIDE SEQUENCE [LARGE SCALE GENOMIC DNA]</scope>
    <source>
        <strain evidence="5">CL2024</strain>
        <tissue evidence="5">Fresh tender leaves</tissue>
    </source>
</reference>
<keyword evidence="6" id="KW-1185">Reference proteome</keyword>
<organism evidence="5 6">
    <name type="scientific">Eucalyptus globulus</name>
    <name type="common">Tasmanian blue gum</name>
    <dbReference type="NCBI Taxonomy" id="34317"/>
    <lineage>
        <taxon>Eukaryota</taxon>
        <taxon>Viridiplantae</taxon>
        <taxon>Streptophyta</taxon>
        <taxon>Embryophyta</taxon>
        <taxon>Tracheophyta</taxon>
        <taxon>Spermatophyta</taxon>
        <taxon>Magnoliopsida</taxon>
        <taxon>eudicotyledons</taxon>
        <taxon>Gunneridae</taxon>
        <taxon>Pentapetalae</taxon>
        <taxon>rosids</taxon>
        <taxon>malvids</taxon>
        <taxon>Myrtales</taxon>
        <taxon>Myrtaceae</taxon>
        <taxon>Myrtoideae</taxon>
        <taxon>Eucalypteae</taxon>
        <taxon>Eucalyptus</taxon>
    </lineage>
</organism>
<feature type="compositionally biased region" description="Basic and acidic residues" evidence="3">
    <location>
        <begin position="94"/>
        <end position="103"/>
    </location>
</feature>
<evidence type="ECO:0000256" key="3">
    <source>
        <dbReference type="SAM" id="MobiDB-lite"/>
    </source>
</evidence>
<dbReference type="PANTHER" id="PTHR10352">
    <property type="entry name" value="EUKARYOTIC TRANSLATION INITIATION FACTOR 3 SUBUNIT G"/>
    <property type="match status" value="1"/>
</dbReference>
<dbReference type="Pfam" id="PF00076">
    <property type="entry name" value="RRM_1"/>
    <property type="match status" value="4"/>
</dbReference>
<evidence type="ECO:0000259" key="4">
    <source>
        <dbReference type="PROSITE" id="PS50102"/>
    </source>
</evidence>
<feature type="domain" description="RRM" evidence="4">
    <location>
        <begin position="623"/>
        <end position="698"/>
    </location>
</feature>
<dbReference type="PROSITE" id="PS50102">
    <property type="entry name" value="RRM"/>
    <property type="match status" value="4"/>
</dbReference>
<sequence length="715" mass="81448">MEKTWESDDRQLQEFLKVMQPRTKSKLWANDTLVASEDYPKERFNRKHTRAEKNIKEDYPQERFNRKHTRAKRNIKEDYPKERFNRKHTRAKKNIREKSTEAKVDDEEVIVSLGSNASEESDNVFHEDVISDMDYFKSKIKKEWSESESESSEGDVDRKEAKVHPSNERSREKNEATLHDDEENDMADESERQGSAEDSDGKALDPTNPSLSSMDEKDEMLETGRLCVHNLHYGASEEELEELFSKFGKVEVHVVVDKATRQSKGIAYIQYALPESASRASKELDKSPFQGRLLHVLPGLPKPTSKKQDDFTSNQAPKTFKQRREQDRKASEANGDTKAWNTLFMHPDTYGIRKSDFLDHEADDLAVRIALGETQVIAETKKALADAGVNVASLEELASWGGKGLNRSNHALLVKNLPYGCSEAELTKMFKKFGSLDKIILPPTRTMALVVFLEPSEAGAARNGLAYRLYKDAPLYLEWAPGSVLNPTTESIGNKRTVVGKQDVKRVHFISDLTFCTYLLTQSRSLFVKNLSFKTSDEALKSHFSERMKEGRILNDKAINKHVKNGKSMGYGFIEFDSMETAANVCQDLQGTNLDGHALILQFCQVKKEETVLDKDEKGRSLTKLHVKNVAFEATKKYLKELFSPFGEVKLRLPMKYGIHRGFAFVEYVTKQEAQNALQALANTHLYGRHLVLERVKQDESLEELRARTAAQFND</sequence>
<feature type="domain" description="RRM" evidence="4">
    <location>
        <begin position="224"/>
        <end position="301"/>
    </location>
</feature>
<dbReference type="GO" id="GO:0003723">
    <property type="term" value="F:RNA binding"/>
    <property type="evidence" value="ECO:0007669"/>
    <property type="project" value="UniProtKB-UniRule"/>
</dbReference>
<dbReference type="SMART" id="SM00360">
    <property type="entry name" value="RRM"/>
    <property type="match status" value="4"/>
</dbReference>
<keyword evidence="1 2" id="KW-0694">RNA-binding</keyword>
<dbReference type="EMBL" id="JBJKBG010000011">
    <property type="protein sequence ID" value="KAL3715151.1"/>
    <property type="molecule type" value="Genomic_DNA"/>
</dbReference>
<evidence type="ECO:0000313" key="6">
    <source>
        <dbReference type="Proteomes" id="UP001634007"/>
    </source>
</evidence>
<evidence type="ECO:0000256" key="2">
    <source>
        <dbReference type="PROSITE-ProRule" id="PRU00176"/>
    </source>
</evidence>
<feature type="compositionally biased region" description="Basic and acidic residues" evidence="3">
    <location>
        <begin position="74"/>
        <end position="83"/>
    </location>
</feature>
<dbReference type="SMART" id="SM00361">
    <property type="entry name" value="RRM_1"/>
    <property type="match status" value="2"/>
</dbReference>
<dbReference type="InterPro" id="IPR035979">
    <property type="entry name" value="RBD_domain_sf"/>
</dbReference>
<feature type="compositionally biased region" description="Basic residues" evidence="3">
    <location>
        <begin position="84"/>
        <end position="93"/>
    </location>
</feature>
<feature type="domain" description="RRM" evidence="4">
    <location>
        <begin position="524"/>
        <end position="606"/>
    </location>
</feature>
<feature type="region of interest" description="Disordered" evidence="3">
    <location>
        <begin position="143"/>
        <end position="214"/>
    </location>
</feature>